<keyword evidence="2" id="KW-1133">Transmembrane helix</keyword>
<gene>
    <name evidence="3" type="ORF">L0M99_05150</name>
</gene>
<feature type="transmembrane region" description="Helical" evidence="2">
    <location>
        <begin position="460"/>
        <end position="477"/>
    </location>
</feature>
<keyword evidence="2" id="KW-0812">Transmembrane</keyword>
<evidence type="ECO:0000256" key="1">
    <source>
        <dbReference type="SAM" id="MobiDB-lite"/>
    </source>
</evidence>
<dbReference type="EMBL" id="JAKNHJ010000008">
    <property type="protein sequence ID" value="MCG4617876.1"/>
    <property type="molecule type" value="Genomic_DNA"/>
</dbReference>
<feature type="transmembrane region" description="Helical" evidence="2">
    <location>
        <begin position="268"/>
        <end position="286"/>
    </location>
</feature>
<feature type="compositionally biased region" description="Low complexity" evidence="1">
    <location>
        <begin position="89"/>
        <end position="105"/>
    </location>
</feature>
<feature type="transmembrane region" description="Helical" evidence="2">
    <location>
        <begin position="429"/>
        <end position="448"/>
    </location>
</feature>
<dbReference type="Proteomes" id="UP001200537">
    <property type="component" value="Unassembled WGS sequence"/>
</dbReference>
<feature type="transmembrane region" description="Helical" evidence="2">
    <location>
        <begin position="403"/>
        <end position="423"/>
    </location>
</feature>
<reference evidence="3" key="1">
    <citation type="submission" date="2022-01" db="EMBL/GenBank/DDBJ databases">
        <title>Collection of gut derived symbiotic bacterial strains cultured from healthy donors.</title>
        <authorList>
            <person name="Lin H."/>
            <person name="Kohout C."/>
            <person name="Waligurski E."/>
            <person name="Pamer E.G."/>
        </authorList>
    </citation>
    <scope>NUCLEOTIDE SEQUENCE</scope>
    <source>
        <strain evidence="3">DFI.7.46</strain>
    </source>
</reference>
<feature type="transmembrane region" description="Helical" evidence="2">
    <location>
        <begin position="370"/>
        <end position="391"/>
    </location>
</feature>
<feature type="compositionally biased region" description="Basic and acidic residues" evidence="1">
    <location>
        <begin position="136"/>
        <end position="145"/>
    </location>
</feature>
<comment type="caution">
    <text evidence="3">The sequence shown here is derived from an EMBL/GenBank/DDBJ whole genome shotgun (WGS) entry which is preliminary data.</text>
</comment>
<protein>
    <submittedName>
        <fullName evidence="3">YwiC-like family protein</fullName>
    </submittedName>
</protein>
<dbReference type="AlphaFoldDB" id="A0AAJ1BC09"/>
<dbReference type="RefSeq" id="WP_238127984.1">
    <property type="nucleotide sequence ID" value="NZ_JAKNHJ010000008.1"/>
</dbReference>
<name>A0AAJ1BC09_9ACTO</name>
<dbReference type="Pfam" id="PF14256">
    <property type="entry name" value="YwiC"/>
    <property type="match status" value="1"/>
</dbReference>
<organism evidence="3 4">
    <name type="scientific">Varibaculum cambriense</name>
    <dbReference type="NCBI Taxonomy" id="184870"/>
    <lineage>
        <taxon>Bacteria</taxon>
        <taxon>Bacillati</taxon>
        <taxon>Actinomycetota</taxon>
        <taxon>Actinomycetes</taxon>
        <taxon>Actinomycetales</taxon>
        <taxon>Actinomycetaceae</taxon>
        <taxon>Varibaculum</taxon>
    </lineage>
</organism>
<feature type="transmembrane region" description="Helical" evidence="2">
    <location>
        <begin position="316"/>
        <end position="333"/>
    </location>
</feature>
<dbReference type="InterPro" id="IPR025576">
    <property type="entry name" value="YwiC"/>
</dbReference>
<evidence type="ECO:0000313" key="3">
    <source>
        <dbReference type="EMBL" id="MCG4617876.1"/>
    </source>
</evidence>
<accession>A0AAJ1BC09</accession>
<keyword evidence="2" id="KW-0472">Membrane</keyword>
<feature type="region of interest" description="Disordered" evidence="1">
    <location>
        <begin position="1"/>
        <end position="157"/>
    </location>
</feature>
<feature type="transmembrane region" description="Helical" evidence="2">
    <location>
        <begin position="236"/>
        <end position="256"/>
    </location>
</feature>
<feature type="transmembrane region" description="Helical" evidence="2">
    <location>
        <begin position="292"/>
        <end position="309"/>
    </location>
</feature>
<sequence length="478" mass="53201">MQNAYEAVQPEDIAGEDEVKPDRTPSRARPVRSTIPQPYSHTIASSKPLAGEDPTPLNSDGSQGDTPRDTNSEPPIRRSLLVRKPQGFSAEGGVSASTTGGVTAVPNTGNLQKIHAPLLGESNADNPAPSDQLAKSAEDSRKGEKLSSPSEKLQLPGVKAHTSRFRRVVKNDFSQINKPLKRDDDLHIIQQLGKKSNRWGRWARNGWVPTQEGAYAMALLPYWIGVIESSLRPVHWLVFTLWLCGYFAFNAGGLWLRSHRKDRYFKPLQIYGAITLVLGVISLLVAPPLLEWTLVFFPLIVIAVVESVLHRERSLLARTSTILATGVMSLVSYDIGTQFSRSFAAIPWLEHTATSNVDWVVSPTGNLQGWGWMLVVAWVITSYYWSTIPYVRSLVRRRNSQPFWFFSIGAHAVLTAVILAFFILGWVTWWHLLVWTLLLARSIAVPLLQKKYPQALTVSRIGFAEIAVAMLIIITLLV</sequence>
<feature type="compositionally biased region" description="Polar residues" evidence="1">
    <location>
        <begin position="34"/>
        <end position="45"/>
    </location>
</feature>
<evidence type="ECO:0000256" key="2">
    <source>
        <dbReference type="SAM" id="Phobius"/>
    </source>
</evidence>
<proteinExistence type="predicted"/>
<evidence type="ECO:0000313" key="4">
    <source>
        <dbReference type="Proteomes" id="UP001200537"/>
    </source>
</evidence>
<feature type="compositionally biased region" description="Polar residues" evidence="1">
    <location>
        <begin position="56"/>
        <end position="65"/>
    </location>
</feature>